<name>A0A0P1AQV2_PLAHL</name>
<evidence type="ECO:0000313" key="3">
    <source>
        <dbReference type="Proteomes" id="UP000054928"/>
    </source>
</evidence>
<feature type="region of interest" description="Disordered" evidence="1">
    <location>
        <begin position="148"/>
        <end position="168"/>
    </location>
</feature>
<dbReference type="Proteomes" id="UP000054928">
    <property type="component" value="Unassembled WGS sequence"/>
</dbReference>
<feature type="compositionally biased region" description="Pro residues" evidence="1">
    <location>
        <begin position="1"/>
        <end position="22"/>
    </location>
</feature>
<dbReference type="RefSeq" id="XP_024579986.1">
    <property type="nucleotide sequence ID" value="XM_024729628.1"/>
</dbReference>
<reference evidence="3" key="1">
    <citation type="submission" date="2014-09" db="EMBL/GenBank/DDBJ databases">
        <authorList>
            <person name="Sharma Rahul"/>
            <person name="Thines Marco"/>
        </authorList>
    </citation>
    <scope>NUCLEOTIDE SEQUENCE [LARGE SCALE GENOMIC DNA]</scope>
</reference>
<keyword evidence="3" id="KW-1185">Reference proteome</keyword>
<protein>
    <submittedName>
        <fullName evidence="2">Uncharacterized protein</fullName>
    </submittedName>
</protein>
<proteinExistence type="predicted"/>
<dbReference type="EMBL" id="CCYD01000667">
    <property type="protein sequence ID" value="CEG43617.1"/>
    <property type="molecule type" value="Genomic_DNA"/>
</dbReference>
<feature type="compositionally biased region" description="Pro residues" evidence="1">
    <location>
        <begin position="80"/>
        <end position="123"/>
    </location>
</feature>
<feature type="compositionally biased region" description="Pro residues" evidence="1">
    <location>
        <begin position="57"/>
        <end position="71"/>
    </location>
</feature>
<evidence type="ECO:0000256" key="1">
    <source>
        <dbReference type="SAM" id="MobiDB-lite"/>
    </source>
</evidence>
<evidence type="ECO:0000313" key="2">
    <source>
        <dbReference type="EMBL" id="CEG43617.1"/>
    </source>
</evidence>
<sequence>MTPPHPGTPPADTPPTGTPGTPPKTGHGEDTPCPELTYNYPPGSTTPTGVEGDHSNSPPPGTPPTNSPTPPSTGSGHSPPGTPSSPPADTPGSPPDGTPGSPPAGTPPAGTPGTPPAGTPPAGTPAVPMSMHKITYSALIMKIKSEEVRHRDRDEEEEQMTMFTKKKHQDTKKDKKLVKCFGCGKLGHYKNEWLSKNKKPHEENVELHVAFHSNTKRLNGDRAMWGIDSVIRVVLVAVGNPVPVNEYKPIDGREYPLGTEVGVAKQVISHE</sequence>
<dbReference type="GeneID" id="36408863"/>
<feature type="region of interest" description="Disordered" evidence="1">
    <location>
        <begin position="1"/>
        <end position="128"/>
    </location>
</feature>
<accession>A0A0P1AQV2</accession>
<dbReference type="AlphaFoldDB" id="A0A0P1AQV2"/>
<organism evidence="2 3">
    <name type="scientific">Plasmopara halstedii</name>
    <name type="common">Downy mildew of sunflower</name>
    <dbReference type="NCBI Taxonomy" id="4781"/>
    <lineage>
        <taxon>Eukaryota</taxon>
        <taxon>Sar</taxon>
        <taxon>Stramenopiles</taxon>
        <taxon>Oomycota</taxon>
        <taxon>Peronosporomycetes</taxon>
        <taxon>Peronosporales</taxon>
        <taxon>Peronosporaceae</taxon>
        <taxon>Plasmopara</taxon>
    </lineage>
</organism>
<dbReference type="PRINTS" id="PR01217">
    <property type="entry name" value="PRICHEXTENSN"/>
</dbReference>